<evidence type="ECO:0000313" key="2">
    <source>
        <dbReference type="EMBL" id="CAF4185340.1"/>
    </source>
</evidence>
<reference evidence="2" key="1">
    <citation type="submission" date="2021-02" db="EMBL/GenBank/DDBJ databases">
        <authorList>
            <person name="Nowell W R."/>
        </authorList>
    </citation>
    <scope>NUCLEOTIDE SEQUENCE</scope>
</reference>
<evidence type="ECO:0000313" key="3">
    <source>
        <dbReference type="EMBL" id="CAF4309351.1"/>
    </source>
</evidence>
<evidence type="ECO:0000256" key="1">
    <source>
        <dbReference type="SAM" id="MobiDB-lite"/>
    </source>
</evidence>
<evidence type="ECO:0000313" key="4">
    <source>
        <dbReference type="Proteomes" id="UP000681967"/>
    </source>
</evidence>
<organism evidence="2 4">
    <name type="scientific">Rotaria magnacalcarata</name>
    <dbReference type="NCBI Taxonomy" id="392030"/>
    <lineage>
        <taxon>Eukaryota</taxon>
        <taxon>Metazoa</taxon>
        <taxon>Spiralia</taxon>
        <taxon>Gnathifera</taxon>
        <taxon>Rotifera</taxon>
        <taxon>Eurotatoria</taxon>
        <taxon>Bdelloidea</taxon>
        <taxon>Philodinida</taxon>
        <taxon>Philodinidae</taxon>
        <taxon>Rotaria</taxon>
    </lineage>
</organism>
<gene>
    <name evidence="2" type="ORF">BYL167_LOCUS22998</name>
    <name evidence="3" type="ORF">GIL414_LOCUS26201</name>
</gene>
<accession>A0A8S2RS31</accession>
<protein>
    <submittedName>
        <fullName evidence="2">Uncharacterized protein</fullName>
    </submittedName>
</protein>
<feature type="region of interest" description="Disordered" evidence="1">
    <location>
        <begin position="1"/>
        <end position="39"/>
    </location>
</feature>
<dbReference type="Proteomes" id="UP000681967">
    <property type="component" value="Unassembled WGS sequence"/>
</dbReference>
<name>A0A8S2RS31_9BILA</name>
<dbReference type="EMBL" id="CAJOBH010015110">
    <property type="protein sequence ID" value="CAF4185340.1"/>
    <property type="molecule type" value="Genomic_DNA"/>
</dbReference>
<feature type="non-terminal residue" evidence="2">
    <location>
        <position position="1"/>
    </location>
</feature>
<feature type="compositionally biased region" description="Polar residues" evidence="1">
    <location>
        <begin position="1"/>
        <end position="18"/>
    </location>
</feature>
<sequence length="39" mass="4090">FRSLTNPTLTKYGNNMESTHYRTGGGGGGGGGGRGRFDR</sequence>
<dbReference type="EMBL" id="CAJOBJ010037713">
    <property type="protein sequence ID" value="CAF4309351.1"/>
    <property type="molecule type" value="Genomic_DNA"/>
</dbReference>
<dbReference type="Proteomes" id="UP000681720">
    <property type="component" value="Unassembled WGS sequence"/>
</dbReference>
<comment type="caution">
    <text evidence="2">The sequence shown here is derived from an EMBL/GenBank/DDBJ whole genome shotgun (WGS) entry which is preliminary data.</text>
</comment>
<feature type="compositionally biased region" description="Gly residues" evidence="1">
    <location>
        <begin position="23"/>
        <end position="39"/>
    </location>
</feature>
<dbReference type="AlphaFoldDB" id="A0A8S2RS31"/>
<proteinExistence type="predicted"/>